<dbReference type="eggNOG" id="ENOG503322G">
    <property type="taxonomic scope" value="Bacteria"/>
</dbReference>
<dbReference type="EMBL" id="CP002394">
    <property type="protein sequence ID" value="ADU29969.1"/>
    <property type="molecule type" value="Genomic_DNA"/>
</dbReference>
<feature type="transmembrane region" description="Helical" evidence="1">
    <location>
        <begin position="6"/>
        <end position="24"/>
    </location>
</feature>
<dbReference type="STRING" id="649639.Bcell_1706"/>
<organism evidence="2 3">
    <name type="scientific">Evansella cellulosilytica (strain ATCC 21833 / DSM 2522 / FERM P-1141 / JCM 9156 / N-4)</name>
    <name type="common">Bacillus cellulosilyticus</name>
    <dbReference type="NCBI Taxonomy" id="649639"/>
    <lineage>
        <taxon>Bacteria</taxon>
        <taxon>Bacillati</taxon>
        <taxon>Bacillota</taxon>
        <taxon>Bacilli</taxon>
        <taxon>Bacillales</taxon>
        <taxon>Bacillaceae</taxon>
        <taxon>Evansella</taxon>
    </lineage>
</organism>
<dbReference type="Pfam" id="PF09581">
    <property type="entry name" value="Spore_III_AF"/>
    <property type="match status" value="1"/>
</dbReference>
<dbReference type="InterPro" id="IPR014245">
    <property type="entry name" value="Spore_III_AF"/>
</dbReference>
<dbReference type="Proteomes" id="UP000001401">
    <property type="component" value="Chromosome"/>
</dbReference>
<keyword evidence="3" id="KW-1185">Reference proteome</keyword>
<gene>
    <name evidence="2" type="ordered locus">Bcell_1706</name>
</gene>
<keyword evidence="1" id="KW-0472">Membrane</keyword>
<keyword evidence="1" id="KW-1133">Transmembrane helix</keyword>
<evidence type="ECO:0000256" key="1">
    <source>
        <dbReference type="SAM" id="Phobius"/>
    </source>
</evidence>
<name>E6TXP3_EVAC2</name>
<keyword evidence="1" id="KW-0812">Transmembrane</keyword>
<dbReference type="RefSeq" id="WP_013488306.1">
    <property type="nucleotide sequence ID" value="NC_014829.1"/>
</dbReference>
<sequence>MGIITSWITNIILLILFATILELLLPNSKMQRYVKLVVGLMLLMVMLNPILSIFQNDPEAWLDDISSWTNEPSEQTMSSMDAMQSEIEKENLARISEQVAVQLKNVAAKELEQQYEVVIRNIYLEFETFQEDEDLLDHLSDVDVFIQSLDEFEKEENEIKVVTIDPVEIMKEEKSIEEKEGIGNVPVDDIAELLSSTWAIPNEKIHVHVKSGADRDE</sequence>
<protein>
    <submittedName>
        <fullName evidence="2">Stage III sporulation protein AF</fullName>
    </submittedName>
</protein>
<evidence type="ECO:0000313" key="3">
    <source>
        <dbReference type="Proteomes" id="UP000001401"/>
    </source>
</evidence>
<accession>E6TXP3</accession>
<dbReference type="NCBIfam" id="TIGR02896">
    <property type="entry name" value="spore_III_AF"/>
    <property type="match status" value="1"/>
</dbReference>
<reference evidence="2 3" key="1">
    <citation type="submission" date="2010-12" db="EMBL/GenBank/DDBJ databases">
        <title>Complete sequence of Bacillus cellulosilyticus DSM 2522.</title>
        <authorList>
            <consortium name="US DOE Joint Genome Institute"/>
            <person name="Lucas S."/>
            <person name="Copeland A."/>
            <person name="Lapidus A."/>
            <person name="Cheng J.-F."/>
            <person name="Bruce D."/>
            <person name="Goodwin L."/>
            <person name="Pitluck S."/>
            <person name="Chertkov O."/>
            <person name="Detter J.C."/>
            <person name="Han C."/>
            <person name="Tapia R."/>
            <person name="Land M."/>
            <person name="Hauser L."/>
            <person name="Jeffries C."/>
            <person name="Kyrpides N."/>
            <person name="Ivanova N."/>
            <person name="Mikhailova N."/>
            <person name="Brumm P."/>
            <person name="Mead D."/>
            <person name="Woyke T."/>
        </authorList>
    </citation>
    <scope>NUCLEOTIDE SEQUENCE [LARGE SCALE GENOMIC DNA]</scope>
    <source>
        <strain evidence="3">ATCC 21833 / DSM 2522 / FERM P-1141 / JCM 9156 / N-4</strain>
    </source>
</reference>
<dbReference type="KEGG" id="bco:Bcell_1706"/>
<dbReference type="HOGENOM" id="CLU_094201_2_1_9"/>
<dbReference type="AlphaFoldDB" id="E6TXP3"/>
<proteinExistence type="predicted"/>
<evidence type="ECO:0000313" key="2">
    <source>
        <dbReference type="EMBL" id="ADU29969.1"/>
    </source>
</evidence>
<dbReference type="OrthoDB" id="2375554at2"/>
<feature type="transmembrane region" description="Helical" evidence="1">
    <location>
        <begin position="36"/>
        <end position="54"/>
    </location>
</feature>